<feature type="non-terminal residue" evidence="2">
    <location>
        <position position="1"/>
    </location>
</feature>
<evidence type="ECO:0000256" key="1">
    <source>
        <dbReference type="SAM" id="MobiDB-lite"/>
    </source>
</evidence>
<evidence type="ECO:0000313" key="2">
    <source>
        <dbReference type="EMBL" id="GKT20076.1"/>
    </source>
</evidence>
<protein>
    <submittedName>
        <fullName evidence="2">Uncharacterized protein</fullName>
    </submittedName>
</protein>
<name>A0ABQ5JWI8_9EUKA</name>
<dbReference type="EMBL" id="BQXS01012151">
    <property type="protein sequence ID" value="GKT20076.1"/>
    <property type="molecule type" value="Genomic_DNA"/>
</dbReference>
<accession>A0ABQ5JWI8</accession>
<reference evidence="2" key="1">
    <citation type="submission" date="2022-03" db="EMBL/GenBank/DDBJ databases">
        <title>Draft genome sequence of Aduncisulcus paluster, a free-living microaerophilic Fornicata.</title>
        <authorList>
            <person name="Yuyama I."/>
            <person name="Kume K."/>
            <person name="Tamura T."/>
            <person name="Inagaki Y."/>
            <person name="Hashimoto T."/>
        </authorList>
    </citation>
    <scope>NUCLEOTIDE SEQUENCE</scope>
    <source>
        <strain evidence="2">NY0171</strain>
    </source>
</reference>
<proteinExistence type="predicted"/>
<dbReference type="Proteomes" id="UP001057375">
    <property type="component" value="Unassembled WGS sequence"/>
</dbReference>
<feature type="region of interest" description="Disordered" evidence="1">
    <location>
        <begin position="49"/>
        <end position="97"/>
    </location>
</feature>
<organism evidence="2 3">
    <name type="scientific">Aduncisulcus paluster</name>
    <dbReference type="NCBI Taxonomy" id="2918883"/>
    <lineage>
        <taxon>Eukaryota</taxon>
        <taxon>Metamonada</taxon>
        <taxon>Carpediemonas-like organisms</taxon>
        <taxon>Aduncisulcus</taxon>
    </lineage>
</organism>
<sequence length="222" mass="26425">RQIAADKQRKAARVASDRELTLTSPVFTGIVYDEQEQAAKAKQYKIDLERQRLESRERGRREHEEDVRRERDAAAKLAQDIETKQQRQREEYAKRRERERKYLEDAMKKHREQKEMEKQRDRELVRIKEQKDREAFLQEQRAEKVAKKKAMLDTRSALEHQIEEKADIRILEKALDDLQTNMFHGYISPHSTPCDLEVKCDHSHEMSSSVDLHTGVEIFDLL</sequence>
<evidence type="ECO:0000313" key="3">
    <source>
        <dbReference type="Proteomes" id="UP001057375"/>
    </source>
</evidence>
<gene>
    <name evidence="2" type="ORF">ADUPG1_011639</name>
</gene>
<comment type="caution">
    <text evidence="2">The sequence shown here is derived from an EMBL/GenBank/DDBJ whole genome shotgun (WGS) entry which is preliminary data.</text>
</comment>
<keyword evidence="3" id="KW-1185">Reference proteome</keyword>